<evidence type="ECO:0000313" key="5">
    <source>
        <dbReference type="Proteomes" id="UP001497602"/>
    </source>
</evidence>
<comment type="caution">
    <text evidence="4">The sequence shown here is derived from an EMBL/GenBank/DDBJ whole genome shotgun (WGS) entry which is preliminary data.</text>
</comment>
<dbReference type="EMBL" id="CAXJRC010000010">
    <property type="protein sequence ID" value="CAL2105808.1"/>
    <property type="molecule type" value="Genomic_DNA"/>
</dbReference>
<dbReference type="Proteomes" id="UP001497602">
    <property type="component" value="Unassembled WGS sequence"/>
</dbReference>
<dbReference type="PANTHER" id="PTHR15337">
    <property type="entry name" value="ANTERIOR GRADIENT PROTEIN-RELATED"/>
    <property type="match status" value="1"/>
</dbReference>
<dbReference type="InterPro" id="IPR051099">
    <property type="entry name" value="AGR/TXD"/>
</dbReference>
<accession>A0ABM9PJJ6</accession>
<gene>
    <name evidence="4" type="ORF">T190115A13A_190052</name>
</gene>
<evidence type="ECO:0000256" key="2">
    <source>
        <dbReference type="SAM" id="SignalP"/>
    </source>
</evidence>
<reference evidence="4 5" key="1">
    <citation type="submission" date="2024-05" db="EMBL/GenBank/DDBJ databases">
        <authorList>
            <person name="Duchaud E."/>
        </authorList>
    </citation>
    <scope>NUCLEOTIDE SEQUENCE [LARGE SCALE GENOMIC DNA]</scope>
    <source>
        <strain evidence="4">Ena-SAMPLE-TAB-13-05-2024-13:56:06:370-140305</strain>
    </source>
</reference>
<feature type="domain" description="Thioredoxin" evidence="3">
    <location>
        <begin position="8"/>
        <end position="158"/>
    </location>
</feature>
<dbReference type="PANTHER" id="PTHR15337:SF11">
    <property type="entry name" value="THIOREDOXIN DOMAIN-CONTAINING PROTEIN"/>
    <property type="match status" value="1"/>
</dbReference>
<dbReference type="RefSeq" id="WP_348703770.1">
    <property type="nucleotide sequence ID" value="NZ_CAXIYA010000011.1"/>
</dbReference>
<name>A0ABM9PJJ6_9FLAO</name>
<protein>
    <submittedName>
        <fullName evidence="4">Thioredoxin family protein</fullName>
    </submittedName>
</protein>
<feature type="signal peptide" evidence="2">
    <location>
        <begin position="1"/>
        <end position="22"/>
    </location>
</feature>
<dbReference type="PROSITE" id="PS51352">
    <property type="entry name" value="THIOREDOXIN_2"/>
    <property type="match status" value="1"/>
</dbReference>
<evidence type="ECO:0000256" key="1">
    <source>
        <dbReference type="ARBA" id="ARBA00022729"/>
    </source>
</evidence>
<keyword evidence="1 2" id="KW-0732">Signal</keyword>
<dbReference type="InterPro" id="IPR012336">
    <property type="entry name" value="Thioredoxin-like_fold"/>
</dbReference>
<proteinExistence type="predicted"/>
<dbReference type="InterPro" id="IPR013766">
    <property type="entry name" value="Thioredoxin_domain"/>
</dbReference>
<dbReference type="InterPro" id="IPR036249">
    <property type="entry name" value="Thioredoxin-like_sf"/>
</dbReference>
<keyword evidence="5" id="KW-1185">Reference proteome</keyword>
<evidence type="ECO:0000259" key="3">
    <source>
        <dbReference type="PROSITE" id="PS51352"/>
    </source>
</evidence>
<sequence length="160" mass="18703">MIKLLRVWLIFGALSMFSQTKAVFPVTYSFEQAYNLQQKNDKPIFVFVYTDWCKFCHAMKKKVFTSKRIAKILNESFYFVLLNAEDKKEIVIQDKVFKYRANGYKTGVHELAEALATKKGKLTYPTTVFLSKTNVIDEQIVGFIPVEELNDLLESYLKRF</sequence>
<organism evidence="4 5">
    <name type="scientific">Tenacibaculum vairaonense</name>
    <dbReference type="NCBI Taxonomy" id="3137860"/>
    <lineage>
        <taxon>Bacteria</taxon>
        <taxon>Pseudomonadati</taxon>
        <taxon>Bacteroidota</taxon>
        <taxon>Flavobacteriia</taxon>
        <taxon>Flavobacteriales</taxon>
        <taxon>Flavobacteriaceae</taxon>
        <taxon>Tenacibaculum</taxon>
    </lineage>
</organism>
<dbReference type="SUPFAM" id="SSF52833">
    <property type="entry name" value="Thioredoxin-like"/>
    <property type="match status" value="1"/>
</dbReference>
<evidence type="ECO:0000313" key="4">
    <source>
        <dbReference type="EMBL" id="CAL2105808.1"/>
    </source>
</evidence>
<dbReference type="Pfam" id="PF13098">
    <property type="entry name" value="Thioredoxin_2"/>
    <property type="match status" value="1"/>
</dbReference>
<feature type="chain" id="PRO_5047041944" evidence="2">
    <location>
        <begin position="23"/>
        <end position="160"/>
    </location>
</feature>
<dbReference type="Gene3D" id="3.40.30.10">
    <property type="entry name" value="Glutaredoxin"/>
    <property type="match status" value="1"/>
</dbReference>